<feature type="domain" description="C2H2-type" evidence="2">
    <location>
        <begin position="83"/>
        <end position="104"/>
    </location>
</feature>
<proteinExistence type="predicted"/>
<reference evidence="3" key="1">
    <citation type="submission" date="2022-10" db="EMBL/GenBank/DDBJ databases">
        <title>Culturing micro-colonial fungi from biological soil crusts in the Mojave desert and describing Neophaeococcomyces mojavensis, and introducing the new genera and species Taxawa tesnikishii.</title>
        <authorList>
            <person name="Kurbessoian T."/>
            <person name="Stajich J.E."/>
        </authorList>
    </citation>
    <scope>NUCLEOTIDE SEQUENCE</scope>
    <source>
        <strain evidence="3">TK_1</strain>
    </source>
</reference>
<feature type="compositionally biased region" description="Basic and acidic residues" evidence="1">
    <location>
        <begin position="228"/>
        <end position="238"/>
    </location>
</feature>
<keyword evidence="4" id="KW-1185">Reference proteome</keyword>
<feature type="compositionally biased region" description="Basic and acidic residues" evidence="1">
    <location>
        <begin position="201"/>
        <end position="219"/>
    </location>
</feature>
<sequence length="279" mass="30718">MVKRSRQDSVSSSPEATDSLFVASDSASPVSSGEPSRSAKYTQLDAENKPVVMRCLLPPHQPLTFASYEGYDVHYQKSHVNRCVECHKNFPSDHYLGLHIAENHDSLAEARRARGEKTYACFVETCDRVCSTPQKRRMHMIDKHQFPKYYDFFIVNNGIDRRNTMLRPGPGHRRRSSAAQTARQRSGSNAAADGAGAVAMEKAEAEEGKDEAALKEKVVEGTAQGSEGLKEDAPKENPADVTSTDDAMADITESMSALKFVPPSIRFGRGRGRGGLARR</sequence>
<dbReference type="InterPro" id="IPR039258">
    <property type="entry name" value="ZNF511"/>
</dbReference>
<dbReference type="PANTHER" id="PTHR21354:SF0">
    <property type="entry name" value="ZINC FINGER PROTEIN 511"/>
    <property type="match status" value="1"/>
</dbReference>
<dbReference type="SMART" id="SM00355">
    <property type="entry name" value="ZnF_C2H2"/>
    <property type="match status" value="2"/>
</dbReference>
<feature type="region of interest" description="Disordered" evidence="1">
    <location>
        <begin position="1"/>
        <end position="40"/>
    </location>
</feature>
<name>A0ABQ9P1E7_9PEZI</name>
<feature type="region of interest" description="Disordered" evidence="1">
    <location>
        <begin position="161"/>
        <end position="250"/>
    </location>
</feature>
<dbReference type="PROSITE" id="PS00028">
    <property type="entry name" value="ZINC_FINGER_C2H2_1"/>
    <property type="match status" value="1"/>
</dbReference>
<feature type="compositionally biased region" description="Polar residues" evidence="1">
    <location>
        <begin position="25"/>
        <end position="40"/>
    </location>
</feature>
<dbReference type="PANTHER" id="PTHR21354">
    <property type="entry name" value="ZINC FINGER PROTEIN 511"/>
    <property type="match status" value="1"/>
</dbReference>
<organism evidence="3 4">
    <name type="scientific">Coniosporium apollinis</name>
    <dbReference type="NCBI Taxonomy" id="61459"/>
    <lineage>
        <taxon>Eukaryota</taxon>
        <taxon>Fungi</taxon>
        <taxon>Dikarya</taxon>
        <taxon>Ascomycota</taxon>
        <taxon>Pezizomycotina</taxon>
        <taxon>Dothideomycetes</taxon>
        <taxon>Dothideomycetes incertae sedis</taxon>
        <taxon>Coniosporium</taxon>
    </lineage>
</organism>
<dbReference type="Proteomes" id="UP001172684">
    <property type="component" value="Unassembled WGS sequence"/>
</dbReference>
<dbReference type="EMBL" id="JAPDRL010000014">
    <property type="protein sequence ID" value="KAJ9667131.1"/>
    <property type="molecule type" value="Genomic_DNA"/>
</dbReference>
<evidence type="ECO:0000313" key="3">
    <source>
        <dbReference type="EMBL" id="KAJ9667131.1"/>
    </source>
</evidence>
<feature type="compositionally biased region" description="Low complexity" evidence="1">
    <location>
        <begin position="177"/>
        <end position="200"/>
    </location>
</feature>
<accession>A0ABQ9P1E7</accession>
<protein>
    <recommendedName>
        <fullName evidence="2">C2H2-type domain-containing protein</fullName>
    </recommendedName>
</protein>
<evidence type="ECO:0000256" key="1">
    <source>
        <dbReference type="SAM" id="MobiDB-lite"/>
    </source>
</evidence>
<gene>
    <name evidence="3" type="ORF">H2201_002650</name>
</gene>
<evidence type="ECO:0000313" key="4">
    <source>
        <dbReference type="Proteomes" id="UP001172684"/>
    </source>
</evidence>
<evidence type="ECO:0000259" key="2">
    <source>
        <dbReference type="PROSITE" id="PS00028"/>
    </source>
</evidence>
<comment type="caution">
    <text evidence="3">The sequence shown here is derived from an EMBL/GenBank/DDBJ whole genome shotgun (WGS) entry which is preliminary data.</text>
</comment>
<dbReference type="InterPro" id="IPR013087">
    <property type="entry name" value="Znf_C2H2_type"/>
</dbReference>